<dbReference type="HOGENOM" id="CLU_075053_9_2_10"/>
<dbReference type="InterPro" id="IPR014710">
    <property type="entry name" value="RmlC-like_jellyroll"/>
</dbReference>
<dbReference type="STRING" id="1127699.HMPREF9151_02294"/>
<comment type="caution">
    <text evidence="2">The sequence shown here is derived from an EMBL/GenBank/DDBJ whole genome shotgun (WGS) entry which is preliminary data.</text>
</comment>
<gene>
    <name evidence="2" type="ORF">HMPREF9151_02294</name>
</gene>
<dbReference type="RefSeq" id="WP_009161155.1">
    <property type="nucleotide sequence ID" value="NZ_KB290963.1"/>
</dbReference>
<dbReference type="Gene3D" id="2.60.120.10">
    <property type="entry name" value="Jelly Rolls"/>
    <property type="match status" value="1"/>
</dbReference>
<dbReference type="Proteomes" id="UP000010433">
    <property type="component" value="Unassembled WGS sequence"/>
</dbReference>
<protein>
    <submittedName>
        <fullName evidence="2">Cyclic nucleotide-binding domain protein</fullName>
    </submittedName>
</protein>
<dbReference type="SUPFAM" id="SSF51206">
    <property type="entry name" value="cAMP-binding domain-like"/>
    <property type="match status" value="1"/>
</dbReference>
<proteinExistence type="predicted"/>
<evidence type="ECO:0000259" key="1">
    <source>
        <dbReference type="Pfam" id="PF00027"/>
    </source>
</evidence>
<sequence>MFEALKKYCQERLPFTETELMAIDDYFTERRFKRKEWLLEAHRPCRYLFFIVKGSVRYFRVKADGSEITCDISLDNQWATEFISFTREAPARLSLQALEDTITYCIDRTHLYDLYKAFPRYETFGRLITEEVLQQSIDTAVSLASQKPEERFLHLMKTRAELFQRVPQKLIAHLLGISPESLSRMQKRMYNKHKS</sequence>
<feature type="domain" description="Cyclic nucleotide-binding" evidence="1">
    <location>
        <begin position="29"/>
        <end position="116"/>
    </location>
</feature>
<dbReference type="InterPro" id="IPR018490">
    <property type="entry name" value="cNMP-bd_dom_sf"/>
</dbReference>
<dbReference type="OrthoDB" id="1066708at2"/>
<name>L1N0V1_9BACT</name>
<keyword evidence="3" id="KW-1185">Reference proteome</keyword>
<dbReference type="PATRIC" id="fig|1127699.3.peg.2096"/>
<organism evidence="2 3">
    <name type="scientific">Hoylesella saccharolytica F0055</name>
    <dbReference type="NCBI Taxonomy" id="1127699"/>
    <lineage>
        <taxon>Bacteria</taxon>
        <taxon>Pseudomonadati</taxon>
        <taxon>Bacteroidota</taxon>
        <taxon>Bacteroidia</taxon>
        <taxon>Bacteroidales</taxon>
        <taxon>Prevotellaceae</taxon>
        <taxon>Hoylesella</taxon>
    </lineage>
</organism>
<dbReference type="EMBL" id="AMEP01000147">
    <property type="protein sequence ID" value="EKX96962.1"/>
    <property type="molecule type" value="Genomic_DNA"/>
</dbReference>
<reference evidence="2 3" key="1">
    <citation type="submission" date="2012-05" db="EMBL/GenBank/DDBJ databases">
        <authorList>
            <person name="Weinstock G."/>
            <person name="Sodergren E."/>
            <person name="Lobos E.A."/>
            <person name="Fulton L."/>
            <person name="Fulton R."/>
            <person name="Courtney L."/>
            <person name="Fronick C."/>
            <person name="O'Laughlin M."/>
            <person name="Godfrey J."/>
            <person name="Wilson R.M."/>
            <person name="Miner T."/>
            <person name="Farmer C."/>
            <person name="Delehaunty K."/>
            <person name="Cordes M."/>
            <person name="Minx P."/>
            <person name="Tomlinson C."/>
            <person name="Chen J."/>
            <person name="Wollam A."/>
            <person name="Pepin K.H."/>
            <person name="Bhonagiri V."/>
            <person name="Zhang X."/>
            <person name="Suruliraj S."/>
            <person name="Warren W."/>
            <person name="Mitreva M."/>
            <person name="Mardis E.R."/>
            <person name="Wilson R.K."/>
        </authorList>
    </citation>
    <scope>NUCLEOTIDE SEQUENCE [LARGE SCALE GENOMIC DNA]</scope>
    <source>
        <strain evidence="2 3">F0055</strain>
    </source>
</reference>
<evidence type="ECO:0000313" key="2">
    <source>
        <dbReference type="EMBL" id="EKX96962.1"/>
    </source>
</evidence>
<evidence type="ECO:0000313" key="3">
    <source>
        <dbReference type="Proteomes" id="UP000010433"/>
    </source>
</evidence>
<dbReference type="CDD" id="cd00038">
    <property type="entry name" value="CAP_ED"/>
    <property type="match status" value="1"/>
</dbReference>
<dbReference type="AlphaFoldDB" id="L1N0V1"/>
<dbReference type="Pfam" id="PF00027">
    <property type="entry name" value="cNMP_binding"/>
    <property type="match status" value="1"/>
</dbReference>
<accession>L1N0V1</accession>
<dbReference type="InterPro" id="IPR000595">
    <property type="entry name" value="cNMP-bd_dom"/>
</dbReference>